<evidence type="ECO:0000256" key="12">
    <source>
        <dbReference type="ARBA" id="ARBA00023242"/>
    </source>
</evidence>
<evidence type="ECO:0000256" key="10">
    <source>
        <dbReference type="ARBA" id="ARBA00022777"/>
    </source>
</evidence>
<evidence type="ECO:0000256" key="16">
    <source>
        <dbReference type="RuleBase" id="RU365027"/>
    </source>
</evidence>
<dbReference type="PROSITE" id="PS51190">
    <property type="entry name" value="FATC"/>
    <property type="match status" value="1"/>
</dbReference>
<feature type="domain" description="PI3K/PI4K catalytic" evidence="18">
    <location>
        <begin position="2428"/>
        <end position="2735"/>
    </location>
</feature>
<dbReference type="PROSITE" id="PS00916">
    <property type="entry name" value="PI3_4_KINASE_2"/>
    <property type="match status" value="1"/>
</dbReference>
<dbReference type="GO" id="GO:0000781">
    <property type="term" value="C:chromosome, telomeric region"/>
    <property type="evidence" value="ECO:0007669"/>
    <property type="project" value="UniProtKB-SubCell"/>
</dbReference>
<dbReference type="PROSITE" id="PS51189">
    <property type="entry name" value="FAT"/>
    <property type="match status" value="1"/>
</dbReference>
<evidence type="ECO:0000256" key="3">
    <source>
        <dbReference type="ARBA" id="ARBA00011370"/>
    </source>
</evidence>
<dbReference type="InterPro" id="IPR011009">
    <property type="entry name" value="Kinase-like_dom_sf"/>
</dbReference>
<protein>
    <recommendedName>
        <fullName evidence="5 16">Serine/threonine-protein kinase Tel1</fullName>
        <ecNumber evidence="4 16">2.7.11.1</ecNumber>
    </recommendedName>
</protein>
<dbReference type="PANTHER" id="PTHR37079">
    <property type="entry name" value="SERINE/THREONINE-PROTEIN KINASE ATM"/>
    <property type="match status" value="1"/>
</dbReference>
<keyword evidence="22" id="KW-1185">Reference proteome</keyword>
<dbReference type="InterPro" id="IPR003152">
    <property type="entry name" value="FATC_dom"/>
</dbReference>
<keyword evidence="16" id="KW-0779">Telomere</keyword>
<dbReference type="GO" id="GO:0006281">
    <property type="term" value="P:DNA repair"/>
    <property type="evidence" value="ECO:0007669"/>
    <property type="project" value="InterPro"/>
</dbReference>
<dbReference type="InterPro" id="IPR036940">
    <property type="entry name" value="PI3/4_kinase_cat_sf"/>
</dbReference>
<dbReference type="PROSITE" id="PS50290">
    <property type="entry name" value="PI3_4_KINASE_3"/>
    <property type="match status" value="1"/>
</dbReference>
<comment type="function">
    <text evidence="13 16">Serine/threonine protein kinase which activates checkpoint signaling upon genotoxic stresses such as ionizing radiation (IR), ultraviolet light (UV), or DNA replication stalling, thereby acting as a DNA damage sensor. Recognizes the substrate consensus sequence [ST]-Q. Phosphorylates histone H2A to form H2AS128ph (gamma-H2A) at sites of DNA damage, involved in the regulation of DNA damage response mechanism. Required for the control of telomere length and genome stability.</text>
</comment>
<comment type="subunit">
    <text evidence="3">Associates with DNA double-strand breaks.</text>
</comment>
<proteinExistence type="inferred from homology"/>
<evidence type="ECO:0000256" key="7">
    <source>
        <dbReference type="ARBA" id="ARBA00022679"/>
    </source>
</evidence>
<evidence type="ECO:0000256" key="6">
    <source>
        <dbReference type="ARBA" id="ARBA00022527"/>
    </source>
</evidence>
<dbReference type="Pfam" id="PF02260">
    <property type="entry name" value="FATC"/>
    <property type="match status" value="1"/>
</dbReference>
<dbReference type="SUPFAM" id="SSF56112">
    <property type="entry name" value="Protein kinase-like (PK-like)"/>
    <property type="match status" value="1"/>
</dbReference>
<evidence type="ECO:0000256" key="13">
    <source>
        <dbReference type="ARBA" id="ARBA00025079"/>
    </source>
</evidence>
<dbReference type="EC" id="2.7.11.1" evidence="4 16"/>
<feature type="domain" description="FATC" evidence="20">
    <location>
        <begin position="2756"/>
        <end position="2788"/>
    </location>
</feature>
<comment type="caution">
    <text evidence="21">The sequence shown here is derived from an EMBL/GenBank/DDBJ whole genome shotgun (WGS) entry which is preliminary data.</text>
</comment>
<evidence type="ECO:0000259" key="19">
    <source>
        <dbReference type="PROSITE" id="PS51189"/>
    </source>
</evidence>
<keyword evidence="12 16" id="KW-0539">Nucleus</keyword>
<feature type="domain" description="FAT" evidence="19">
    <location>
        <begin position="1787"/>
        <end position="2331"/>
    </location>
</feature>
<evidence type="ECO:0000256" key="14">
    <source>
        <dbReference type="ARBA" id="ARBA00047899"/>
    </source>
</evidence>
<organism evidence="21 22">
    <name type="scientific">Ephemerocybe angulata</name>
    <dbReference type="NCBI Taxonomy" id="980116"/>
    <lineage>
        <taxon>Eukaryota</taxon>
        <taxon>Fungi</taxon>
        <taxon>Dikarya</taxon>
        <taxon>Basidiomycota</taxon>
        <taxon>Agaricomycotina</taxon>
        <taxon>Agaricomycetes</taxon>
        <taxon>Agaricomycetidae</taxon>
        <taxon>Agaricales</taxon>
        <taxon>Agaricineae</taxon>
        <taxon>Psathyrellaceae</taxon>
        <taxon>Ephemerocybe</taxon>
    </lineage>
</organism>
<dbReference type="OrthoDB" id="381190at2759"/>
<dbReference type="Pfam" id="PF11640">
    <property type="entry name" value="TAN"/>
    <property type="match status" value="1"/>
</dbReference>
<evidence type="ECO:0000256" key="9">
    <source>
        <dbReference type="ARBA" id="ARBA00022763"/>
    </source>
</evidence>
<dbReference type="InterPro" id="IPR018936">
    <property type="entry name" value="PI3/4_kinase_CS"/>
</dbReference>
<keyword evidence="9 16" id="KW-0227">DNA damage</keyword>
<dbReference type="GO" id="GO:0006325">
    <property type="term" value="P:chromatin organization"/>
    <property type="evidence" value="ECO:0007669"/>
    <property type="project" value="UniProtKB-KW"/>
</dbReference>
<evidence type="ECO:0000256" key="15">
    <source>
        <dbReference type="ARBA" id="ARBA00048679"/>
    </source>
</evidence>
<feature type="region of interest" description="Disordered" evidence="17">
    <location>
        <begin position="182"/>
        <end position="229"/>
    </location>
</feature>
<keyword evidence="7 16" id="KW-0808">Transferase</keyword>
<comment type="catalytic activity">
    <reaction evidence="15">
        <text>L-seryl-[protein] + ATP = O-phospho-L-seryl-[protein] + ADP + H(+)</text>
        <dbReference type="Rhea" id="RHEA:17989"/>
        <dbReference type="Rhea" id="RHEA-COMP:9863"/>
        <dbReference type="Rhea" id="RHEA-COMP:11604"/>
        <dbReference type="ChEBI" id="CHEBI:15378"/>
        <dbReference type="ChEBI" id="CHEBI:29999"/>
        <dbReference type="ChEBI" id="CHEBI:30616"/>
        <dbReference type="ChEBI" id="CHEBI:83421"/>
        <dbReference type="ChEBI" id="CHEBI:456216"/>
        <dbReference type="EC" id="2.7.11.1"/>
    </reaction>
</comment>
<dbReference type="InterPro" id="IPR038980">
    <property type="entry name" value="ATM_plant"/>
</dbReference>
<dbReference type="Pfam" id="PF00454">
    <property type="entry name" value="PI3_PI4_kinase"/>
    <property type="match status" value="1"/>
</dbReference>
<dbReference type="Gene3D" id="3.30.1010.10">
    <property type="entry name" value="Phosphatidylinositol 3-kinase Catalytic Subunit, Chain A, domain 4"/>
    <property type="match status" value="1"/>
</dbReference>
<comment type="subcellular location">
    <subcellularLocation>
        <location evidence="16">Chromosome</location>
        <location evidence="16">Telomere</location>
    </subcellularLocation>
    <subcellularLocation>
        <location evidence="1 16">Nucleus</location>
    </subcellularLocation>
</comment>
<keyword evidence="16" id="KW-0156">Chromatin regulator</keyword>
<evidence type="ECO:0000256" key="8">
    <source>
        <dbReference type="ARBA" id="ARBA00022741"/>
    </source>
</evidence>
<keyword evidence="6 16" id="KW-0723">Serine/threonine-protein kinase</keyword>
<dbReference type="SMART" id="SM01342">
    <property type="entry name" value="TAN"/>
    <property type="match status" value="1"/>
</dbReference>
<dbReference type="GO" id="GO:0005634">
    <property type="term" value="C:nucleus"/>
    <property type="evidence" value="ECO:0007669"/>
    <property type="project" value="UniProtKB-SubCell"/>
</dbReference>
<evidence type="ECO:0000256" key="17">
    <source>
        <dbReference type="SAM" id="MobiDB-lite"/>
    </source>
</evidence>
<comment type="catalytic activity">
    <reaction evidence="14 16">
        <text>L-threonyl-[protein] + ATP = O-phospho-L-threonyl-[protein] + ADP + H(+)</text>
        <dbReference type="Rhea" id="RHEA:46608"/>
        <dbReference type="Rhea" id="RHEA-COMP:11060"/>
        <dbReference type="Rhea" id="RHEA-COMP:11605"/>
        <dbReference type="ChEBI" id="CHEBI:15378"/>
        <dbReference type="ChEBI" id="CHEBI:30013"/>
        <dbReference type="ChEBI" id="CHEBI:30616"/>
        <dbReference type="ChEBI" id="CHEBI:61977"/>
        <dbReference type="ChEBI" id="CHEBI:456216"/>
        <dbReference type="EC" id="2.7.11.1"/>
    </reaction>
</comment>
<dbReference type="GO" id="GO:0035556">
    <property type="term" value="P:intracellular signal transduction"/>
    <property type="evidence" value="ECO:0007669"/>
    <property type="project" value="UniProtKB-ARBA"/>
</dbReference>
<keyword evidence="11 16" id="KW-0067">ATP-binding</keyword>
<dbReference type="GO" id="GO:0004674">
    <property type="term" value="F:protein serine/threonine kinase activity"/>
    <property type="evidence" value="ECO:0007669"/>
    <property type="project" value="UniProtKB-KW"/>
</dbReference>
<dbReference type="InterPro" id="IPR016024">
    <property type="entry name" value="ARM-type_fold"/>
</dbReference>
<dbReference type="Gene3D" id="1.10.1070.11">
    <property type="entry name" value="Phosphatidylinositol 3-/4-kinase, catalytic domain"/>
    <property type="match status" value="1"/>
</dbReference>
<dbReference type="GO" id="GO:0005524">
    <property type="term" value="F:ATP binding"/>
    <property type="evidence" value="ECO:0007669"/>
    <property type="project" value="UniProtKB-KW"/>
</dbReference>
<dbReference type="InterPro" id="IPR014009">
    <property type="entry name" value="PIK_FAT"/>
</dbReference>
<accession>A0A8H6IC20</accession>
<keyword evidence="16" id="KW-0158">Chromosome</keyword>
<dbReference type="Proteomes" id="UP000521943">
    <property type="component" value="Unassembled WGS sequence"/>
</dbReference>
<evidence type="ECO:0000256" key="11">
    <source>
        <dbReference type="ARBA" id="ARBA00022840"/>
    </source>
</evidence>
<keyword evidence="8 16" id="KW-0547">Nucleotide-binding</keyword>
<gene>
    <name evidence="21" type="ORF">DFP72DRAFT_879464</name>
</gene>
<dbReference type="InterPro" id="IPR000403">
    <property type="entry name" value="PI3/4_kinase_cat_dom"/>
</dbReference>
<comment type="similarity">
    <text evidence="2 16">Belongs to the PI3/PI4-kinase family. ATM subfamily.</text>
</comment>
<dbReference type="SUPFAM" id="SSF48371">
    <property type="entry name" value="ARM repeat"/>
    <property type="match status" value="1"/>
</dbReference>
<evidence type="ECO:0000256" key="2">
    <source>
        <dbReference type="ARBA" id="ARBA00010769"/>
    </source>
</evidence>
<evidence type="ECO:0000256" key="1">
    <source>
        <dbReference type="ARBA" id="ARBA00004123"/>
    </source>
</evidence>
<evidence type="ECO:0000259" key="20">
    <source>
        <dbReference type="PROSITE" id="PS51190"/>
    </source>
</evidence>
<evidence type="ECO:0000313" key="22">
    <source>
        <dbReference type="Proteomes" id="UP000521943"/>
    </source>
</evidence>
<dbReference type="SMART" id="SM00146">
    <property type="entry name" value="PI3Kc"/>
    <property type="match status" value="1"/>
</dbReference>
<name>A0A8H6IC20_9AGAR</name>
<dbReference type="EMBL" id="JACGCI010000009">
    <property type="protein sequence ID" value="KAF6761729.1"/>
    <property type="molecule type" value="Genomic_DNA"/>
</dbReference>
<keyword evidence="10 16" id="KW-0418">Kinase</keyword>
<dbReference type="CDD" id="cd05171">
    <property type="entry name" value="PIKKc_ATM"/>
    <property type="match status" value="1"/>
</dbReference>
<reference evidence="21 22" key="1">
    <citation type="submission" date="2020-07" db="EMBL/GenBank/DDBJ databases">
        <title>Comparative genomics of pyrophilous fungi reveals a link between fire events and developmental genes.</title>
        <authorList>
            <consortium name="DOE Joint Genome Institute"/>
            <person name="Steindorff A.S."/>
            <person name="Carver A."/>
            <person name="Calhoun S."/>
            <person name="Stillman K."/>
            <person name="Liu H."/>
            <person name="Lipzen A."/>
            <person name="Pangilinan J."/>
            <person name="Labutti K."/>
            <person name="Bruns T.D."/>
            <person name="Grigoriev I.V."/>
        </authorList>
    </citation>
    <scope>NUCLEOTIDE SEQUENCE [LARGE SCALE GENOMIC DNA]</scope>
    <source>
        <strain evidence="21 22">CBS 144469</strain>
    </source>
</reference>
<dbReference type="SMART" id="SM01343">
    <property type="entry name" value="FATC"/>
    <property type="match status" value="1"/>
</dbReference>
<evidence type="ECO:0000259" key="18">
    <source>
        <dbReference type="PROSITE" id="PS50290"/>
    </source>
</evidence>
<dbReference type="PANTHER" id="PTHR37079:SF4">
    <property type="entry name" value="SERINE_THREONINE-PROTEIN KINASE ATM"/>
    <property type="match status" value="1"/>
</dbReference>
<evidence type="ECO:0000256" key="5">
    <source>
        <dbReference type="ARBA" id="ARBA00014619"/>
    </source>
</evidence>
<dbReference type="InterPro" id="IPR044107">
    <property type="entry name" value="PIKKc_ATM"/>
</dbReference>
<sequence length="2788" mass="314204">MTLPRDAIGISDLLNSAKIKDRVDALLALSYFYENPARIENTDADDLNQLFRSLLENVRKERELLRAKASKGKGTGEAATAKRLENAADAVRQFVENTSRRWRRNEVESACKLLNRELGFGRRLCPHLSLHYINALQAIASYRPHLEHIPKDSWIRCVEICFNAILGDSMLVKFSDPSFDDNQSIDASDEDRDIELPTSPNTKKRAATTSIQGGAPKRPRQAATASQTASHEQNQFAILLSTLLTSPNSPITSPDCDYLPSAILRRLRRSLAMYTDSTINSDLLTSVSLTLDHVAYNAIQEVRLFAQETWSDLVSFWPTKGKERQKKETLVIIFRRLLPFIMPKEPGTFATSRTFGAATAVDLLCTVLTTETGCVFELETLRLELLDRENPGSSDVGDNPFVASTFRAGWNFGSSQAFTWALLELQADCWRALFELSEMGATTPSSGAKSLQNPIISLKDKDGGIDKRSPLARKIFDLQILLFFVDRHWPVLHEGAQDKILRKLLKMLPTDHVDTQIWIFMNLAAIAFSERHNTPALKPSEDLKARDSIWDTIWSNTIQRTNVPGPCRAACHAAHSLLVGLFRHTPPSGHIRLTPKEVLPTIENFGKNIDVQGPTHPYDSVCMFLRKCLQIAAQDERLHRLHLEDKFCAWFTSTWTAAEAAKGGPLLYTVSDTLTLLEAITGLGKQSDLGCRIALPVSPIVESMKEERKLLAIRDYSIFASLPAFELQDAYRLSDVGLYPFTSSPNDEPVKPSRCGTTILAFFSKTLKAIDTEWTEKTSNGAYPSVEFTRRALDFAITAMAFEGALAVNSTVSDTKVSPDAGKLMRTVVTFVKTARWNAEEQFSLLIGLECLVSTSSPLEDAHWDGVAQPDYANDGMARVYYPKAQEDPMETTRRKRSALLRAIWQSHNLQSYLKGLTNVIREITEASARPAQSGGLVDMDVDDDFGELKTATSNTANYEAVSRDTVLRQRIHEVNISILTRGPLLQTFPEQPTRDRALLELVAYSSPKRMKPPNKPDKSSDANEPWFLMVAPLLFREIRAGALECNDTQLVLLLEAASGVLSPYQYDRNPESYCLVIRILHSTLPIWTRPAASEKLKELLGKILEHLCNNCNKDLMYSWKIRDTFSQFLEEYVSFDPQEATWKCPASPPLELLKKLAKDEDIRVRYRTVVSLPRLIVLSYPNPTELVECFLTIRDSLPSSLQNYESTITRILTFANMMVVSSAIRRGAYWNLLEIFLKGPAYRKHIEASLKSAVERLGMPSLPWTLMGYDTKAKFYQAAFRRFIPTYTVLGALPQLQTHCENLAKDPLEGQRECIGDIVGLFSPWWFQNSGGNWKPNYSNPGTLGVDIDRNVDKIDYAKYGPIYEAIQSAEFSDQGATKYWNRSSFQMHAPSLPTFTPKNVVQALGWLARKTRRTLSKDSVYHVLHDLLADVQETPLVNEKYRLLNSLCMWISLNHEQVQDPAILLHHLCQWAFATSRSSEKANKPPYLSRGAIVISRVLARASAISTANLGFELSLWIDKEALALCRKGDFQLVVKRALLAWPREPSPELAGVCGDNEPAIRKLKESLRGNGHFERQAFWRLKESIPPNRKLLNRHAEPTNSLSIRGKHRTLINQKGIGKEAISPVVVHTAHETLRLLNPTLVERPAQYRNELEFINSLPLPPLKQSPQNLYDALSHKEWLEYSTNFPEWVMKLTGLIADTLVPAEEGFGQLHPIISTNAPTAEQVLPVLATPPRSTFKEHISSYFTTVLKFPNASLSTIRCIIEVTSHTNHLSSNSWLQLDFMLLAESAVQCGAYTTAVLFLELATDLPSGLASMARTELIYEHIDEPDGFYGIQTENLDEFLIRRLHHEKQWDRAFRLHGATLEAEASASSPTLERFDAQGASRDGNDASMSYKVGWRSGTWDLPDRDTYCPGASLYSALSAVSSIKDTKTVDSLVRASLYKEIQQLHSLGIESIAEIREVLQSLMCLNQIVCWRTTLMQPSKVAEASVWDDFATIPSGFEFSDLENIMSTRITLVKAFIPRNPTDPDPYMDGLLELERRCLLFLSRSAREANQTQIALNSILRAQRLGKDGSTEISQEHANVLWSIEEPKLAVIALQNMGTWMSEACLGKPTEIWETYFNRAISMLGDTEEMVSASKVFHQCADFADKQYHTLRKSPDMIRTKVYMERKRQEVAERAIVLQTLRGSDRYAYEKQIKEAEQIFKTDEQLHERLKAAQTEFLKQALNLYSRSLRLSDSFDHEAPIKFTSLWFANFDDESVQESVIQAAVQQIPSRKFIFLAHQLTARMTSTPIPSQSKHQQCLRNLVMRLCREHPFHSLYQVYCLQADVSDDLSQGRRSEAQRVLSELKADSDELLKERATQVVNACQAYVQWAKHSYLPQKDKLKNGTAYKIHTEAWKLRTYLVRGNLRIPVLTADTQIDPSMRYEACEWISHYGDTFKTAGGVNLPKIVSCYSVSGREYKQLTAVMEQVFELVNRVLSADRETTRRSLQVRGYKVVPLGTQAGVLEFVPNTTPLRDWLLKGHTDYPKLRSEGDRMKQGKATRKDMVRIYTQVCNNFKPVFRHFFTEKHKNPMAWFATRLGYTRSVATTSIVGHILGLGDRHTSNILMDNITGEVIHIDLGIAFGQGKLLPVPELVPFRLTRDMVDGMGSSGTQGVFQRCAEETLRVLRDGSDVIMTVLEVFKYDPLHSWIASEFRVQKAQLDDTDKDQKVIIEVVNKASRDNAGITLSMDSGVAEEAADRALTSVSRKLDKSLSVESTVNELIAEATDVQNLAVIFAGWGPHL</sequence>
<evidence type="ECO:0000256" key="4">
    <source>
        <dbReference type="ARBA" id="ARBA00012513"/>
    </source>
</evidence>
<evidence type="ECO:0000313" key="21">
    <source>
        <dbReference type="EMBL" id="KAF6761729.1"/>
    </source>
</evidence>
<dbReference type="InterPro" id="IPR021668">
    <property type="entry name" value="TAN"/>
</dbReference>